<feature type="signal peptide" evidence="1">
    <location>
        <begin position="1"/>
        <end position="21"/>
    </location>
</feature>
<comment type="caution">
    <text evidence="2">The sequence shown here is derived from an EMBL/GenBank/DDBJ whole genome shotgun (WGS) entry which is preliminary data.</text>
</comment>
<keyword evidence="3" id="KW-1185">Reference proteome</keyword>
<dbReference type="EMBL" id="SRLO01000325">
    <property type="protein sequence ID" value="TNN60872.1"/>
    <property type="molecule type" value="Genomic_DNA"/>
</dbReference>
<gene>
    <name evidence="2" type="ORF">EYF80_028867</name>
</gene>
<evidence type="ECO:0000313" key="2">
    <source>
        <dbReference type="EMBL" id="TNN60872.1"/>
    </source>
</evidence>
<evidence type="ECO:0000256" key="1">
    <source>
        <dbReference type="SAM" id="SignalP"/>
    </source>
</evidence>
<evidence type="ECO:0000313" key="3">
    <source>
        <dbReference type="Proteomes" id="UP000314294"/>
    </source>
</evidence>
<feature type="chain" id="PRO_5021192730" evidence="1">
    <location>
        <begin position="22"/>
        <end position="126"/>
    </location>
</feature>
<dbReference type="Proteomes" id="UP000314294">
    <property type="component" value="Unassembled WGS sequence"/>
</dbReference>
<accession>A0A4Z2H7Y1</accession>
<sequence>MVELVGWTLIVLRFPVTVTSSAGLGAASTSMWFPPQETYMSQDTRTQSDPLDANVTEALQRFWQSRFEQKGAVAQLAVLTSAEPHLGDITQKPLHPLRDSVIGQLLHLETKPSVRTIAKRVEISTR</sequence>
<name>A0A4Z2H7Y1_9TELE</name>
<dbReference type="AlphaFoldDB" id="A0A4Z2H7Y1"/>
<reference evidence="2 3" key="1">
    <citation type="submission" date="2019-03" db="EMBL/GenBank/DDBJ databases">
        <title>First draft genome of Liparis tanakae, snailfish: a comprehensive survey of snailfish specific genes.</title>
        <authorList>
            <person name="Kim W."/>
            <person name="Song I."/>
            <person name="Jeong J.-H."/>
            <person name="Kim D."/>
            <person name="Kim S."/>
            <person name="Ryu S."/>
            <person name="Song J.Y."/>
            <person name="Lee S.K."/>
        </authorList>
    </citation>
    <scope>NUCLEOTIDE SEQUENCE [LARGE SCALE GENOMIC DNA]</scope>
    <source>
        <tissue evidence="2">Muscle</tissue>
    </source>
</reference>
<proteinExistence type="predicted"/>
<protein>
    <submittedName>
        <fullName evidence="2">Uncharacterized protein</fullName>
    </submittedName>
</protein>
<organism evidence="2 3">
    <name type="scientific">Liparis tanakae</name>
    <name type="common">Tanaka's snailfish</name>
    <dbReference type="NCBI Taxonomy" id="230148"/>
    <lineage>
        <taxon>Eukaryota</taxon>
        <taxon>Metazoa</taxon>
        <taxon>Chordata</taxon>
        <taxon>Craniata</taxon>
        <taxon>Vertebrata</taxon>
        <taxon>Euteleostomi</taxon>
        <taxon>Actinopterygii</taxon>
        <taxon>Neopterygii</taxon>
        <taxon>Teleostei</taxon>
        <taxon>Neoteleostei</taxon>
        <taxon>Acanthomorphata</taxon>
        <taxon>Eupercaria</taxon>
        <taxon>Perciformes</taxon>
        <taxon>Cottioidei</taxon>
        <taxon>Cottales</taxon>
        <taxon>Liparidae</taxon>
        <taxon>Liparis</taxon>
    </lineage>
</organism>
<keyword evidence="1" id="KW-0732">Signal</keyword>